<organism evidence="1 2">
    <name type="scientific">Paractinoplanes rhizophilus</name>
    <dbReference type="NCBI Taxonomy" id="1416877"/>
    <lineage>
        <taxon>Bacteria</taxon>
        <taxon>Bacillati</taxon>
        <taxon>Actinomycetota</taxon>
        <taxon>Actinomycetes</taxon>
        <taxon>Micromonosporales</taxon>
        <taxon>Micromonosporaceae</taxon>
        <taxon>Paractinoplanes</taxon>
    </lineage>
</organism>
<accession>A0ABW2HN24</accession>
<name>A0ABW2HN24_9ACTN</name>
<proteinExistence type="predicted"/>
<dbReference type="RefSeq" id="WP_378966634.1">
    <property type="nucleotide sequence ID" value="NZ_JBHTBJ010000006.1"/>
</dbReference>
<evidence type="ECO:0000313" key="1">
    <source>
        <dbReference type="EMBL" id="MFC7274548.1"/>
    </source>
</evidence>
<dbReference type="EMBL" id="JBHTBJ010000006">
    <property type="protein sequence ID" value="MFC7274548.1"/>
    <property type="molecule type" value="Genomic_DNA"/>
</dbReference>
<keyword evidence="2" id="KW-1185">Reference proteome</keyword>
<comment type="caution">
    <text evidence="1">The sequence shown here is derived from an EMBL/GenBank/DDBJ whole genome shotgun (WGS) entry which is preliminary data.</text>
</comment>
<sequence length="44" mass="5462">MLRAAASKDVEIEGSPGYRFDEEVEREECLRRMRKRLRLWRYIF</sequence>
<gene>
    <name evidence="1" type="ORF">ACFQS1_11195</name>
</gene>
<protein>
    <submittedName>
        <fullName evidence="1">Uncharacterized protein</fullName>
    </submittedName>
</protein>
<dbReference type="Proteomes" id="UP001596548">
    <property type="component" value="Unassembled WGS sequence"/>
</dbReference>
<evidence type="ECO:0000313" key="2">
    <source>
        <dbReference type="Proteomes" id="UP001596548"/>
    </source>
</evidence>
<reference evidence="2" key="1">
    <citation type="journal article" date="2019" name="Int. J. Syst. Evol. Microbiol.">
        <title>The Global Catalogue of Microorganisms (GCM) 10K type strain sequencing project: providing services to taxonomists for standard genome sequencing and annotation.</title>
        <authorList>
            <consortium name="The Broad Institute Genomics Platform"/>
            <consortium name="The Broad Institute Genome Sequencing Center for Infectious Disease"/>
            <person name="Wu L."/>
            <person name="Ma J."/>
        </authorList>
    </citation>
    <scope>NUCLEOTIDE SEQUENCE [LARGE SCALE GENOMIC DNA]</scope>
    <source>
        <strain evidence="2">XZYJT-10</strain>
    </source>
</reference>